<reference evidence="3" key="1">
    <citation type="submission" date="2023-06" db="EMBL/GenBank/DDBJ databases">
        <title>Genome-scale phylogeny and comparative genomics of the fungal order Sordariales.</title>
        <authorList>
            <consortium name="Lawrence Berkeley National Laboratory"/>
            <person name="Hensen N."/>
            <person name="Bonometti L."/>
            <person name="Westerberg I."/>
            <person name="Brannstrom I.O."/>
            <person name="Guillou S."/>
            <person name="Cros-Aarteil S."/>
            <person name="Calhoun S."/>
            <person name="Haridas S."/>
            <person name="Kuo A."/>
            <person name="Mondo S."/>
            <person name="Pangilinan J."/>
            <person name="Riley R."/>
            <person name="LaButti K."/>
            <person name="Andreopoulos B."/>
            <person name="Lipzen A."/>
            <person name="Chen C."/>
            <person name="Yanf M."/>
            <person name="Daum C."/>
            <person name="Ng V."/>
            <person name="Clum A."/>
            <person name="Steindorff A."/>
            <person name="Ohm R."/>
            <person name="Martin F."/>
            <person name="Silar P."/>
            <person name="Natvig D."/>
            <person name="Lalanne C."/>
            <person name="Gautier V."/>
            <person name="Ament-velasquez S.L."/>
            <person name="Kruys A."/>
            <person name="Hutchinson M.I."/>
            <person name="Powell A.J."/>
            <person name="Barry K."/>
            <person name="Miller A.N."/>
            <person name="Grigoriev I.V."/>
            <person name="Debuchy R."/>
            <person name="Gladieux P."/>
            <person name="Thoren M.H."/>
            <person name="Johannesson H."/>
        </authorList>
    </citation>
    <scope>NUCLEOTIDE SEQUENCE</scope>
    <source>
        <strain evidence="3">SMH3187-1</strain>
    </source>
</reference>
<keyword evidence="4" id="KW-1185">Reference proteome</keyword>
<evidence type="ECO:0000256" key="2">
    <source>
        <dbReference type="SAM" id="SignalP"/>
    </source>
</evidence>
<feature type="region of interest" description="Disordered" evidence="1">
    <location>
        <begin position="30"/>
        <end position="49"/>
    </location>
</feature>
<evidence type="ECO:0000313" key="4">
    <source>
        <dbReference type="Proteomes" id="UP001172155"/>
    </source>
</evidence>
<organism evidence="3 4">
    <name type="scientific">Schizothecium vesticola</name>
    <dbReference type="NCBI Taxonomy" id="314040"/>
    <lineage>
        <taxon>Eukaryota</taxon>
        <taxon>Fungi</taxon>
        <taxon>Dikarya</taxon>
        <taxon>Ascomycota</taxon>
        <taxon>Pezizomycotina</taxon>
        <taxon>Sordariomycetes</taxon>
        <taxon>Sordariomycetidae</taxon>
        <taxon>Sordariales</taxon>
        <taxon>Schizotheciaceae</taxon>
        <taxon>Schizothecium</taxon>
    </lineage>
</organism>
<accession>A0AA40BP89</accession>
<dbReference type="AlphaFoldDB" id="A0AA40BP89"/>
<feature type="chain" id="PRO_5041365979" description="Secreted protein" evidence="2">
    <location>
        <begin position="22"/>
        <end position="70"/>
    </location>
</feature>
<keyword evidence="2" id="KW-0732">Signal</keyword>
<dbReference type="EMBL" id="JAUKUD010000007">
    <property type="protein sequence ID" value="KAK0737867.1"/>
    <property type="molecule type" value="Genomic_DNA"/>
</dbReference>
<gene>
    <name evidence="3" type="ORF">B0T18DRAFT_420755</name>
</gene>
<comment type="caution">
    <text evidence="3">The sequence shown here is derived from an EMBL/GenBank/DDBJ whole genome shotgun (WGS) entry which is preliminary data.</text>
</comment>
<dbReference type="Proteomes" id="UP001172155">
    <property type="component" value="Unassembled WGS sequence"/>
</dbReference>
<feature type="signal peptide" evidence="2">
    <location>
        <begin position="1"/>
        <end position="21"/>
    </location>
</feature>
<sequence>MTHVFALFAILFSFSTWLSHAANIHICSATSPSEKRSHRKRKPSGRDRSRCAHVSHVSLGVGVIRPQALI</sequence>
<protein>
    <recommendedName>
        <fullName evidence="5">Secreted protein</fullName>
    </recommendedName>
</protein>
<proteinExistence type="predicted"/>
<evidence type="ECO:0000313" key="3">
    <source>
        <dbReference type="EMBL" id="KAK0737867.1"/>
    </source>
</evidence>
<evidence type="ECO:0008006" key="5">
    <source>
        <dbReference type="Google" id="ProtNLM"/>
    </source>
</evidence>
<evidence type="ECO:0000256" key="1">
    <source>
        <dbReference type="SAM" id="MobiDB-lite"/>
    </source>
</evidence>
<name>A0AA40BP89_9PEZI</name>